<organism evidence="2 3">
    <name type="scientific">Mycobacterium intermedium</name>
    <dbReference type="NCBI Taxonomy" id="28445"/>
    <lineage>
        <taxon>Bacteria</taxon>
        <taxon>Bacillati</taxon>
        <taxon>Actinomycetota</taxon>
        <taxon>Actinomycetes</taxon>
        <taxon>Mycobacteriales</taxon>
        <taxon>Mycobacteriaceae</taxon>
        <taxon>Mycobacterium</taxon>
        <taxon>Mycobacterium simiae complex</taxon>
    </lineage>
</organism>
<protein>
    <submittedName>
        <fullName evidence="2">Uncharacterized protein</fullName>
    </submittedName>
</protein>
<proteinExistence type="predicted"/>
<dbReference type="OrthoDB" id="4750521at2"/>
<accession>A0A1E3S777</accession>
<keyword evidence="3" id="KW-1185">Reference proteome</keyword>
<evidence type="ECO:0000313" key="3">
    <source>
        <dbReference type="Proteomes" id="UP000192739"/>
    </source>
</evidence>
<dbReference type="STRING" id="28445.BHQ20_24465"/>
<name>A0A1E3S777_MYCIE</name>
<gene>
    <name evidence="2" type="ORF">BST27_25145</name>
</gene>
<sequence length="106" mass="11094">MKLLFLGALLVVVGVVVFAIGFVLYANATGVAPDRQTPDDRTGVKRAAARVKWSDVFRRIPSSLTVIAVDDDAKESERRAAFASITLLAGLLTVGAGALALLAALL</sequence>
<dbReference type="RefSeq" id="WP_069421752.1">
    <property type="nucleotide sequence ID" value="NZ_CBCRZH010000100.1"/>
</dbReference>
<dbReference type="Proteomes" id="UP000192739">
    <property type="component" value="Unassembled WGS sequence"/>
</dbReference>
<comment type="caution">
    <text evidence="2">The sequence shown here is derived from an EMBL/GenBank/DDBJ whole genome shotgun (WGS) entry which is preliminary data.</text>
</comment>
<feature type="transmembrane region" description="Helical" evidence="1">
    <location>
        <begin position="80"/>
        <end position="105"/>
    </location>
</feature>
<dbReference type="EMBL" id="MVHT01000094">
    <property type="protein sequence ID" value="ORA96536.1"/>
    <property type="molecule type" value="Genomic_DNA"/>
</dbReference>
<keyword evidence="1" id="KW-1133">Transmembrane helix</keyword>
<dbReference type="AlphaFoldDB" id="A0A1E3S777"/>
<evidence type="ECO:0000313" key="2">
    <source>
        <dbReference type="EMBL" id="ORA96536.1"/>
    </source>
</evidence>
<reference evidence="2 3" key="1">
    <citation type="submission" date="2017-02" db="EMBL/GenBank/DDBJ databases">
        <title>The new phylogeny of genus Mycobacterium.</title>
        <authorList>
            <person name="Tortoli E."/>
            <person name="Trovato A."/>
            <person name="Cirillo D.M."/>
        </authorList>
    </citation>
    <scope>NUCLEOTIDE SEQUENCE [LARGE SCALE GENOMIC DNA]</scope>
    <source>
        <strain evidence="2 3">DSM 44049</strain>
    </source>
</reference>
<keyword evidence="1" id="KW-0812">Transmembrane</keyword>
<evidence type="ECO:0000256" key="1">
    <source>
        <dbReference type="SAM" id="Phobius"/>
    </source>
</evidence>
<keyword evidence="1" id="KW-0472">Membrane</keyword>